<protein>
    <submittedName>
        <fullName evidence="2">Uncharacterized protein</fullName>
    </submittedName>
</protein>
<sequence length="248" mass="26982">MILTPLLTVVLASLAQFTVAQDDQGPILLDAEHNYTSIIGTWSSGSQAVSTGPDFCDPAKLTFNYPKNTGVSYSFSEDGFFELARYRFNSNGSDPTCITGVIGWLHGEYTLNANGSITLVPFGDGFQQIQDPCAAVSNFIETYNNTEYYRGWRIFRDPTFGPKLHLFGHDGIPVAPQFQVSTTPTMFPKQLLRNNTFVTVSRRSVDGDEEDLARRESGAEAVLWKSKVVGFVAGAAGLLAASAVSMAL</sequence>
<feature type="chain" id="PRO_5020387310" evidence="1">
    <location>
        <begin position="21"/>
        <end position="248"/>
    </location>
</feature>
<dbReference type="PANTHER" id="PTHR28090:SF2">
    <property type="entry name" value="PROTEIN ROT1"/>
    <property type="match status" value="1"/>
</dbReference>
<evidence type="ECO:0000256" key="1">
    <source>
        <dbReference type="SAM" id="SignalP"/>
    </source>
</evidence>
<evidence type="ECO:0000313" key="3">
    <source>
        <dbReference type="Proteomes" id="UP000290288"/>
    </source>
</evidence>
<keyword evidence="3" id="KW-1185">Reference proteome</keyword>
<gene>
    <name evidence="2" type="ORF">EST38_g6771</name>
</gene>
<dbReference type="GO" id="GO:0051082">
    <property type="term" value="F:unfolded protein binding"/>
    <property type="evidence" value="ECO:0007669"/>
    <property type="project" value="TreeGrafter"/>
</dbReference>
<organism evidence="2 3">
    <name type="scientific">Candolleomyces aberdarensis</name>
    <dbReference type="NCBI Taxonomy" id="2316362"/>
    <lineage>
        <taxon>Eukaryota</taxon>
        <taxon>Fungi</taxon>
        <taxon>Dikarya</taxon>
        <taxon>Basidiomycota</taxon>
        <taxon>Agaricomycotina</taxon>
        <taxon>Agaricomycetes</taxon>
        <taxon>Agaricomycetidae</taxon>
        <taxon>Agaricales</taxon>
        <taxon>Agaricineae</taxon>
        <taxon>Psathyrellaceae</taxon>
        <taxon>Candolleomyces</taxon>
    </lineage>
</organism>
<dbReference type="GO" id="GO:0006458">
    <property type="term" value="P:'de novo' protein folding"/>
    <property type="evidence" value="ECO:0007669"/>
    <property type="project" value="InterPro"/>
</dbReference>
<feature type="signal peptide" evidence="1">
    <location>
        <begin position="1"/>
        <end position="20"/>
    </location>
</feature>
<dbReference type="Pfam" id="PF10681">
    <property type="entry name" value="Rot1"/>
    <property type="match status" value="1"/>
</dbReference>
<dbReference type="EMBL" id="SDEE01000222">
    <property type="protein sequence ID" value="RXW19077.1"/>
    <property type="molecule type" value="Genomic_DNA"/>
</dbReference>
<dbReference type="AlphaFoldDB" id="A0A4Q2DGU1"/>
<keyword evidence="1" id="KW-0732">Signal</keyword>
<evidence type="ECO:0000313" key="2">
    <source>
        <dbReference type="EMBL" id="RXW19077.1"/>
    </source>
</evidence>
<name>A0A4Q2DGU1_9AGAR</name>
<comment type="caution">
    <text evidence="2">The sequence shown here is derived from an EMBL/GenBank/DDBJ whole genome shotgun (WGS) entry which is preliminary data.</text>
</comment>
<dbReference type="Proteomes" id="UP000290288">
    <property type="component" value="Unassembled WGS sequence"/>
</dbReference>
<dbReference type="OrthoDB" id="5327821at2759"/>
<accession>A0A4Q2DGU1</accession>
<dbReference type="PANTHER" id="PTHR28090">
    <property type="entry name" value="PROTEIN ROT1"/>
    <property type="match status" value="1"/>
</dbReference>
<reference evidence="2 3" key="1">
    <citation type="submission" date="2019-01" db="EMBL/GenBank/DDBJ databases">
        <title>Draft genome sequence of Psathyrella aberdarensis IHI B618.</title>
        <authorList>
            <person name="Buettner E."/>
            <person name="Kellner H."/>
        </authorList>
    </citation>
    <scope>NUCLEOTIDE SEQUENCE [LARGE SCALE GENOMIC DNA]</scope>
    <source>
        <strain evidence="2 3">IHI B618</strain>
    </source>
</reference>
<dbReference type="STRING" id="2316362.A0A4Q2DGU1"/>
<dbReference type="InterPro" id="IPR019623">
    <property type="entry name" value="Rot1"/>
</dbReference>
<proteinExistence type="predicted"/>
<dbReference type="GO" id="GO:0005789">
    <property type="term" value="C:endoplasmic reticulum membrane"/>
    <property type="evidence" value="ECO:0007669"/>
    <property type="project" value="TreeGrafter"/>
</dbReference>